<protein>
    <recommendedName>
        <fullName evidence="1">HTH cro/C1-type domain-containing protein</fullName>
    </recommendedName>
</protein>
<dbReference type="Proteomes" id="UP001055453">
    <property type="component" value="Plasmid pANSO36B"/>
</dbReference>
<dbReference type="InterPro" id="IPR010982">
    <property type="entry name" value="Lambda_DNA-bd_dom_sf"/>
</dbReference>
<organism evidence="2 3">
    <name type="scientific">Nostoc cf. commune SO-36</name>
    <dbReference type="NCBI Taxonomy" id="449208"/>
    <lineage>
        <taxon>Bacteria</taxon>
        <taxon>Bacillati</taxon>
        <taxon>Cyanobacteriota</taxon>
        <taxon>Cyanophyceae</taxon>
        <taxon>Nostocales</taxon>
        <taxon>Nostocaceae</taxon>
        <taxon>Nostoc</taxon>
    </lineage>
</organism>
<dbReference type="Pfam" id="PF13560">
    <property type="entry name" value="HTH_31"/>
    <property type="match status" value="1"/>
</dbReference>
<keyword evidence="3" id="KW-1185">Reference proteome</keyword>
<dbReference type="Gene3D" id="1.10.260.40">
    <property type="entry name" value="lambda repressor-like DNA-binding domains"/>
    <property type="match status" value="1"/>
</dbReference>
<dbReference type="SUPFAM" id="SSF47413">
    <property type="entry name" value="lambda repressor-like DNA-binding domains"/>
    <property type="match status" value="1"/>
</dbReference>
<accession>A0ABN6QC52</accession>
<gene>
    <name evidence="2" type="ORF">ANSO36C_65530</name>
</gene>
<keyword evidence="2" id="KW-0614">Plasmid</keyword>
<feature type="domain" description="HTH cro/C1-type" evidence="1">
    <location>
        <begin position="9"/>
        <end position="64"/>
    </location>
</feature>
<geneLocation type="plasmid" evidence="2 3">
    <name>pANSO36B</name>
</geneLocation>
<dbReference type="InterPro" id="IPR001387">
    <property type="entry name" value="Cro/C1-type_HTH"/>
</dbReference>
<sequence length="71" mass="8167">MNYAELGRRIRFARVEAMLSQDAVAQHLELPRSAVSLIESGKRKVDSLELERFSRLVGKSILFFLMKSLEQ</sequence>
<name>A0ABN6QC52_NOSCO</name>
<proteinExistence type="predicted"/>
<evidence type="ECO:0000313" key="2">
    <source>
        <dbReference type="EMBL" id="BDI20751.1"/>
    </source>
</evidence>
<reference evidence="2" key="1">
    <citation type="submission" date="2022-04" db="EMBL/GenBank/DDBJ databases">
        <title>Complete genome sequence of a cyanobacterium, Nostoc sp. SO-36, isolated in Antarctica.</title>
        <authorList>
            <person name="Kanesaki Y."/>
            <person name="Effendi D."/>
            <person name="Sakamoto T."/>
            <person name="Ohtani S."/>
            <person name="Awai K."/>
        </authorList>
    </citation>
    <scope>NUCLEOTIDE SEQUENCE</scope>
    <source>
        <strain evidence="2">SO-36</strain>
        <plasmid evidence="2">pANSO36B</plasmid>
    </source>
</reference>
<dbReference type="EMBL" id="AP025734">
    <property type="protein sequence ID" value="BDI20751.1"/>
    <property type="molecule type" value="Genomic_DNA"/>
</dbReference>
<evidence type="ECO:0000313" key="3">
    <source>
        <dbReference type="Proteomes" id="UP001055453"/>
    </source>
</evidence>
<dbReference type="SMART" id="SM00530">
    <property type="entry name" value="HTH_XRE"/>
    <property type="match status" value="1"/>
</dbReference>
<dbReference type="RefSeq" id="WP_251960873.1">
    <property type="nucleotide sequence ID" value="NZ_AP025734.1"/>
</dbReference>
<evidence type="ECO:0000259" key="1">
    <source>
        <dbReference type="SMART" id="SM00530"/>
    </source>
</evidence>
<dbReference type="CDD" id="cd00093">
    <property type="entry name" value="HTH_XRE"/>
    <property type="match status" value="1"/>
</dbReference>